<accession>A0ABQ9G719</accession>
<name>A0ABQ9G719_9NEOP</name>
<proteinExistence type="predicted"/>
<reference evidence="1 2" key="1">
    <citation type="submission" date="2023-02" db="EMBL/GenBank/DDBJ databases">
        <title>LHISI_Scaffold_Assembly.</title>
        <authorList>
            <person name="Stuart O.P."/>
            <person name="Cleave R."/>
            <person name="Magrath M.J.L."/>
            <person name="Mikheyev A.S."/>
        </authorList>
    </citation>
    <scope>NUCLEOTIDE SEQUENCE [LARGE SCALE GENOMIC DNA]</scope>
    <source>
        <strain evidence="1">Daus_M_001</strain>
        <tissue evidence="1">Leg muscle</tissue>
    </source>
</reference>
<gene>
    <name evidence="1" type="ORF">PR048_029766</name>
</gene>
<evidence type="ECO:0000313" key="2">
    <source>
        <dbReference type="Proteomes" id="UP001159363"/>
    </source>
</evidence>
<organism evidence="1 2">
    <name type="scientific">Dryococelus australis</name>
    <dbReference type="NCBI Taxonomy" id="614101"/>
    <lineage>
        <taxon>Eukaryota</taxon>
        <taxon>Metazoa</taxon>
        <taxon>Ecdysozoa</taxon>
        <taxon>Arthropoda</taxon>
        <taxon>Hexapoda</taxon>
        <taxon>Insecta</taxon>
        <taxon>Pterygota</taxon>
        <taxon>Neoptera</taxon>
        <taxon>Polyneoptera</taxon>
        <taxon>Phasmatodea</taxon>
        <taxon>Verophasmatodea</taxon>
        <taxon>Anareolatae</taxon>
        <taxon>Phasmatidae</taxon>
        <taxon>Eurycanthinae</taxon>
        <taxon>Dryococelus</taxon>
    </lineage>
</organism>
<comment type="caution">
    <text evidence="1">The sequence shown here is derived from an EMBL/GenBank/DDBJ whole genome shotgun (WGS) entry which is preliminary data.</text>
</comment>
<sequence length="852" mass="97506">MKGKIGVEESPDRICKISVNMFDLSIDETAILSVVDLTSGYHQIEIHPDDRTKSSFTATTGVRVADIAVKEDLQATQQQDTKCQEWMLESQFVSINGVLYRETKHAQRIVLPEYKRAAMLKECNESLYACHCGRKATNQRVAEDHNITYKRTSKMNQQRASSVPLQEWGCWRREGGKRSSPLTKANRVLFLVGSQEFSHVRKFLLTPPKHYATAPSFPQYIDFKSQPNPQLQTTGIINGLYGESFSRNEALRHWFHTFCAASMGTDSTGDYDDRVKVKDGMSAVESVCVNAHMQDVRLKSDERGGEDDHVDRIIDCEYEDHDSVDDDYSLVIPTHFASELPSKSGAKKAEGVKRGLRLCSGLWSRLRKIIEQIAIVEMILELIVKLNAIVELFAQLIDEINARLIDRLMKIPVRQLAVWSMSLRTFVSWDRPTLPSIIHRAPQFRHIFSPSASRHILPAANHALPCQPALFEPECTTCDLERHPCSRELTCFPSKHHVTQHDDPEQHKTTCQPQDNLMRANILLYPALAKQDTREPGYHEDKVFSQYVFGLPNHTNTESTPSILYKPNTYYDYMPEDLHCTQYGITFQNEWDDINCAIYLESCSENAVSGSSSRTVYGGTYAHPYEILPLVLCPMQFARDARASKRVGSAVSTTKPRQGGELYMARALEARRHFCSYRHKRATGIIPVVRPASPEDQGFTPRECKRTNLFMIQLPIVIYVKMSLNGDSVSDHDHLSGKFRGATHRDCNLSYINSFFVQVFIHNLSDYDTHLFIRYHGSDENRIDLIPNNKEKLICFTKRTRVKKFNIKSQRKYTELYNKSDVLILSYIMENFGDVCIKTYKLDRAWYYTAPD</sequence>
<evidence type="ECO:0000313" key="1">
    <source>
        <dbReference type="EMBL" id="KAJ8868250.1"/>
    </source>
</evidence>
<dbReference type="Proteomes" id="UP001159363">
    <property type="component" value="Chromosome 13"/>
</dbReference>
<keyword evidence="2" id="KW-1185">Reference proteome</keyword>
<protein>
    <submittedName>
        <fullName evidence="1">Uncharacterized protein</fullName>
    </submittedName>
</protein>
<dbReference type="Gene3D" id="1.10.340.70">
    <property type="match status" value="1"/>
</dbReference>
<dbReference type="EMBL" id="JARBHB010000014">
    <property type="protein sequence ID" value="KAJ8868250.1"/>
    <property type="molecule type" value="Genomic_DNA"/>
</dbReference>
<dbReference type="PANTHER" id="PTHR31511">
    <property type="entry name" value="PROTEIN CBG23764"/>
    <property type="match status" value="1"/>
</dbReference>
<dbReference type="PANTHER" id="PTHR31511:SF12">
    <property type="entry name" value="RHO TERMINATION FACTOR N-TERMINAL DOMAIN-CONTAINING PROTEIN"/>
    <property type="match status" value="1"/>
</dbReference>